<evidence type="ECO:0000256" key="6">
    <source>
        <dbReference type="ARBA" id="ARBA00022989"/>
    </source>
</evidence>
<evidence type="ECO:0000256" key="3">
    <source>
        <dbReference type="ARBA" id="ARBA00022516"/>
    </source>
</evidence>
<keyword evidence="4" id="KW-0812">Transmembrane</keyword>
<protein>
    <recommendedName>
        <fullName evidence="10">Fatty acyl-CoA reductase</fullName>
        <ecNumber evidence="10">1.2.1.84</ecNumber>
    </recommendedName>
</protein>
<dbReference type="GO" id="GO:0016020">
    <property type="term" value="C:membrane"/>
    <property type="evidence" value="ECO:0007669"/>
    <property type="project" value="UniProtKB-SubCell"/>
</dbReference>
<comment type="subcellular location">
    <subcellularLocation>
        <location evidence="1">Membrane</location>
        <topology evidence="1">Multi-pass membrane protein</topology>
    </subcellularLocation>
</comment>
<keyword evidence="6" id="KW-1133">Transmembrane helix</keyword>
<comment type="caution">
    <text evidence="13">The sequence shown here is derived from an EMBL/GenBank/DDBJ whole genome shotgun (WGS) entry which is preliminary data.</text>
</comment>
<gene>
    <name evidence="13" type="ORF">FWK35_00000578</name>
</gene>
<comment type="catalytic activity">
    <reaction evidence="9 10">
        <text>a long-chain fatty acyl-CoA + 2 NADPH + 2 H(+) = a long-chain primary fatty alcohol + 2 NADP(+) + CoA</text>
        <dbReference type="Rhea" id="RHEA:52716"/>
        <dbReference type="ChEBI" id="CHEBI:15378"/>
        <dbReference type="ChEBI" id="CHEBI:57287"/>
        <dbReference type="ChEBI" id="CHEBI:57783"/>
        <dbReference type="ChEBI" id="CHEBI:58349"/>
        <dbReference type="ChEBI" id="CHEBI:77396"/>
        <dbReference type="ChEBI" id="CHEBI:83139"/>
        <dbReference type="EC" id="1.2.1.84"/>
    </reaction>
</comment>
<dbReference type="EMBL" id="VUJU01000114">
    <property type="protein sequence ID" value="KAF0772957.1"/>
    <property type="molecule type" value="Genomic_DNA"/>
</dbReference>
<evidence type="ECO:0000256" key="4">
    <source>
        <dbReference type="ARBA" id="ARBA00022692"/>
    </source>
</evidence>
<comment type="similarity">
    <text evidence="2 10">Belongs to the fatty acyl-CoA reductase family.</text>
</comment>
<dbReference type="CDD" id="cd09071">
    <property type="entry name" value="FAR_C"/>
    <property type="match status" value="1"/>
</dbReference>
<dbReference type="EC" id="1.2.1.84" evidence="10"/>
<dbReference type="PANTHER" id="PTHR11011">
    <property type="entry name" value="MALE STERILITY PROTEIN 2-RELATED"/>
    <property type="match status" value="1"/>
</dbReference>
<keyword evidence="10" id="KW-0560">Oxidoreductase</keyword>
<feature type="domain" description="Thioester reductase (TE)" evidence="12">
    <location>
        <begin position="16"/>
        <end position="278"/>
    </location>
</feature>
<evidence type="ECO:0000256" key="2">
    <source>
        <dbReference type="ARBA" id="ARBA00005928"/>
    </source>
</evidence>
<evidence type="ECO:0000256" key="1">
    <source>
        <dbReference type="ARBA" id="ARBA00004141"/>
    </source>
</evidence>
<keyword evidence="3 10" id="KW-0444">Lipid biosynthesis</keyword>
<dbReference type="Proteomes" id="UP000478052">
    <property type="component" value="Unassembled WGS sequence"/>
</dbReference>
<accession>A0A6G0ZNC6</accession>
<sequence>METSVAESFRNGIVLITGCTGFLGKILTEKLLRSCPVKNVVVLVRRKKELNANQRVANIYKQKLFDRIRLEKPNFTKYIKVIEGNLEELSLGLSLNDLEWIVDNVNFVFHCAATIKFNEPLDLASKINIQGTENLLALASKMKNLKGFVHVSTAYSHCPRNEIKEEFYKVPVTFTELKNKLVDNVPTSNIIEDWPNTYTFTKAVTENMILTNENRLPISIFRPSIIACTKSEPEPGWIENINGPTGLFSGVMVGFLRTAPNIGSNITDIIPADYTVNALISVMWDTVNRHKQSNGVPLEEPKIYNYVSSVESPLTWGRYIREMHDQYYVAPPLQSMWYGFYIFYTNSTVGSILRFFLHRIPGAFMDLMLILSGKSPKMLRMYSKSESLIDLLSEFSMRQWMFDNRNIRELWQLLSEDDKNEFRFSLKAFDWKSYLETYYHGIRKHILKEDISNVEKALSKNYKNGTVFVTGSIGFLGKLLTEKLLRSCSLKTIALFVKIKDSIQVK</sequence>
<organism evidence="13 14">
    <name type="scientific">Aphis craccivora</name>
    <name type="common">Cowpea aphid</name>
    <dbReference type="NCBI Taxonomy" id="307492"/>
    <lineage>
        <taxon>Eukaryota</taxon>
        <taxon>Metazoa</taxon>
        <taxon>Ecdysozoa</taxon>
        <taxon>Arthropoda</taxon>
        <taxon>Hexapoda</taxon>
        <taxon>Insecta</taxon>
        <taxon>Pterygota</taxon>
        <taxon>Neoptera</taxon>
        <taxon>Paraneoptera</taxon>
        <taxon>Hemiptera</taxon>
        <taxon>Sternorrhyncha</taxon>
        <taxon>Aphidomorpha</taxon>
        <taxon>Aphidoidea</taxon>
        <taxon>Aphididae</taxon>
        <taxon>Aphidini</taxon>
        <taxon>Aphis</taxon>
        <taxon>Aphis</taxon>
    </lineage>
</organism>
<dbReference type="InterPro" id="IPR013120">
    <property type="entry name" value="FAR_NAD-bd"/>
</dbReference>
<dbReference type="InterPro" id="IPR036291">
    <property type="entry name" value="NAD(P)-bd_dom_sf"/>
</dbReference>
<keyword evidence="5 10" id="KW-0521">NADP</keyword>
<dbReference type="InterPro" id="IPR033640">
    <property type="entry name" value="FAR_C"/>
</dbReference>
<dbReference type="GO" id="GO:0005777">
    <property type="term" value="C:peroxisome"/>
    <property type="evidence" value="ECO:0007669"/>
    <property type="project" value="TreeGrafter"/>
</dbReference>
<dbReference type="CDD" id="cd05236">
    <property type="entry name" value="FAR-N_SDR_e"/>
    <property type="match status" value="1"/>
</dbReference>
<dbReference type="Pfam" id="PF03015">
    <property type="entry name" value="Sterile"/>
    <property type="match status" value="1"/>
</dbReference>
<evidence type="ECO:0000256" key="8">
    <source>
        <dbReference type="ARBA" id="ARBA00023136"/>
    </source>
</evidence>
<keyword evidence="8" id="KW-0472">Membrane</keyword>
<dbReference type="Gene3D" id="3.40.50.720">
    <property type="entry name" value="NAD(P)-binding Rossmann-like Domain"/>
    <property type="match status" value="2"/>
</dbReference>
<dbReference type="GO" id="GO:0080019">
    <property type="term" value="F:alcohol-forming very long-chain fatty acyl-CoA reductase activity"/>
    <property type="evidence" value="ECO:0007669"/>
    <property type="project" value="InterPro"/>
</dbReference>
<keyword evidence="14" id="KW-1185">Reference proteome</keyword>
<dbReference type="Pfam" id="PF07993">
    <property type="entry name" value="NAD_binding_4"/>
    <property type="match status" value="2"/>
</dbReference>
<dbReference type="GO" id="GO:0035336">
    <property type="term" value="P:long-chain fatty-acyl-CoA metabolic process"/>
    <property type="evidence" value="ECO:0007669"/>
    <property type="project" value="TreeGrafter"/>
</dbReference>
<reference evidence="13 14" key="1">
    <citation type="submission" date="2019-08" db="EMBL/GenBank/DDBJ databases">
        <title>Whole genome of Aphis craccivora.</title>
        <authorList>
            <person name="Voronova N.V."/>
            <person name="Shulinski R.S."/>
            <person name="Bandarenka Y.V."/>
            <person name="Zhorov D.G."/>
            <person name="Warner D."/>
        </authorList>
    </citation>
    <scope>NUCLEOTIDE SEQUENCE [LARGE SCALE GENOMIC DNA]</scope>
    <source>
        <strain evidence="13">180601</strain>
        <tissue evidence="13">Whole Body</tissue>
    </source>
</reference>
<proteinExistence type="inferred from homology"/>
<feature type="domain" description="Thioester reductase (TE)" evidence="12">
    <location>
        <begin position="469"/>
        <end position="502"/>
    </location>
</feature>
<evidence type="ECO:0000313" key="14">
    <source>
        <dbReference type="Proteomes" id="UP000478052"/>
    </source>
</evidence>
<dbReference type="FunFam" id="3.40.50.720:FF:000143">
    <property type="entry name" value="Fatty acyl-CoA reductase"/>
    <property type="match status" value="1"/>
</dbReference>
<evidence type="ECO:0000259" key="12">
    <source>
        <dbReference type="Pfam" id="PF07993"/>
    </source>
</evidence>
<dbReference type="OrthoDB" id="429813at2759"/>
<dbReference type="PANTHER" id="PTHR11011:SF60">
    <property type="entry name" value="FATTY ACYL-COA REDUCTASE-RELATED"/>
    <property type="match status" value="1"/>
</dbReference>
<evidence type="ECO:0000256" key="5">
    <source>
        <dbReference type="ARBA" id="ARBA00022857"/>
    </source>
</evidence>
<feature type="domain" description="Fatty acyl-CoA reductase C-terminal" evidence="11">
    <location>
        <begin position="357"/>
        <end position="449"/>
    </location>
</feature>
<evidence type="ECO:0000256" key="9">
    <source>
        <dbReference type="ARBA" id="ARBA00052530"/>
    </source>
</evidence>
<dbReference type="AlphaFoldDB" id="A0A6G0ZNC6"/>
<comment type="function">
    <text evidence="10">Catalyzes the reduction of fatty acyl-CoA to fatty alcohols.</text>
</comment>
<evidence type="ECO:0000256" key="7">
    <source>
        <dbReference type="ARBA" id="ARBA00023098"/>
    </source>
</evidence>
<dbReference type="InterPro" id="IPR026055">
    <property type="entry name" value="FAR"/>
</dbReference>
<evidence type="ECO:0000313" key="13">
    <source>
        <dbReference type="EMBL" id="KAF0772957.1"/>
    </source>
</evidence>
<evidence type="ECO:0000259" key="11">
    <source>
        <dbReference type="Pfam" id="PF03015"/>
    </source>
</evidence>
<dbReference type="GO" id="GO:0102965">
    <property type="term" value="F:alcohol-forming long-chain fatty acyl-CoA reductase activity"/>
    <property type="evidence" value="ECO:0007669"/>
    <property type="project" value="UniProtKB-EC"/>
</dbReference>
<keyword evidence="7 10" id="KW-0443">Lipid metabolism</keyword>
<name>A0A6G0ZNC6_APHCR</name>
<evidence type="ECO:0000256" key="10">
    <source>
        <dbReference type="RuleBase" id="RU363097"/>
    </source>
</evidence>
<dbReference type="SUPFAM" id="SSF51735">
    <property type="entry name" value="NAD(P)-binding Rossmann-fold domains"/>
    <property type="match status" value="1"/>
</dbReference>